<proteinExistence type="predicted"/>
<evidence type="ECO:0000313" key="2">
    <source>
        <dbReference type="Proteomes" id="UP000284548"/>
    </source>
</evidence>
<dbReference type="Proteomes" id="UP000284548">
    <property type="component" value="Unassembled WGS sequence"/>
</dbReference>
<dbReference type="AlphaFoldDB" id="A0A3R6HIQ3"/>
<name>A0A3R6HIQ3_9BACT</name>
<reference evidence="1 2" key="1">
    <citation type="submission" date="2018-08" db="EMBL/GenBank/DDBJ databases">
        <title>A genome reference for cultivated species of the human gut microbiota.</title>
        <authorList>
            <person name="Zou Y."/>
            <person name="Xue W."/>
            <person name="Luo G."/>
        </authorList>
    </citation>
    <scope>NUCLEOTIDE SEQUENCE [LARGE SCALE GENOMIC DNA]</scope>
    <source>
        <strain evidence="1 2">AM16-54</strain>
    </source>
</reference>
<organism evidence="1 2">
    <name type="scientific">Segatella copri</name>
    <dbReference type="NCBI Taxonomy" id="165179"/>
    <lineage>
        <taxon>Bacteria</taxon>
        <taxon>Pseudomonadati</taxon>
        <taxon>Bacteroidota</taxon>
        <taxon>Bacteroidia</taxon>
        <taxon>Bacteroidales</taxon>
        <taxon>Prevotellaceae</taxon>
        <taxon>Segatella</taxon>
    </lineage>
</organism>
<dbReference type="Gene3D" id="2.180.10.10">
    <property type="entry name" value="RHS repeat-associated core"/>
    <property type="match status" value="1"/>
</dbReference>
<dbReference type="EMBL" id="QRKB01000104">
    <property type="protein sequence ID" value="RHH73768.1"/>
    <property type="molecule type" value="Genomic_DNA"/>
</dbReference>
<evidence type="ECO:0000313" key="1">
    <source>
        <dbReference type="EMBL" id="RHH73768.1"/>
    </source>
</evidence>
<evidence type="ECO:0008006" key="3">
    <source>
        <dbReference type="Google" id="ProtNLM"/>
    </source>
</evidence>
<dbReference type="NCBIfam" id="TIGR01643">
    <property type="entry name" value="YD_repeat_2x"/>
    <property type="match status" value="1"/>
</dbReference>
<comment type="caution">
    <text evidence="1">The sequence shown here is derived from an EMBL/GenBank/DDBJ whole genome shotgun (WGS) entry which is preliminary data.</text>
</comment>
<sequence length="80" mass="9326">MNRLKIRQGLSEDIFLVSLKYFPCPGYPYQWQWQDLKDHQKSGPDGEITTSFEYDGIQRLVRVTDTEGNVTTSTYDMGEM</sequence>
<protein>
    <recommendedName>
        <fullName evidence="3">RHS repeat protein</fullName>
    </recommendedName>
</protein>
<accession>A0A3R6HIQ3</accession>
<dbReference type="InterPro" id="IPR006530">
    <property type="entry name" value="YD"/>
</dbReference>
<gene>
    <name evidence="1" type="ORF">DW192_16345</name>
</gene>